<comment type="caution">
    <text evidence="1">The sequence shown here is derived from an EMBL/GenBank/DDBJ whole genome shotgun (WGS) entry which is preliminary data.</text>
</comment>
<accession>A0A132NTI9</accession>
<dbReference type="AlphaFoldDB" id="A0A132NTI9"/>
<organism evidence="1 2">
    <name type="scientific">Giardia duodenalis assemblage B</name>
    <dbReference type="NCBI Taxonomy" id="1394984"/>
    <lineage>
        <taxon>Eukaryota</taxon>
        <taxon>Metamonada</taxon>
        <taxon>Diplomonadida</taxon>
        <taxon>Hexamitidae</taxon>
        <taxon>Giardiinae</taxon>
        <taxon>Giardia</taxon>
    </lineage>
</organism>
<protein>
    <submittedName>
        <fullName evidence="1">Uncharacterized protein</fullName>
    </submittedName>
</protein>
<evidence type="ECO:0000313" key="1">
    <source>
        <dbReference type="EMBL" id="KWX12982.1"/>
    </source>
</evidence>
<sequence length="252" mass="29604">MKMTIQQYYTVVLDKKIIDQHRDALLNSNQFEHIEMPALLTPNFDRIKNASQGDEDEQQQKPNKRYKHWSFVDNLQLLIQFIVLESLDFSKVQELFQQRDIHSCRVKWTNDLIRFNSKGVNYSWKTFMVAVVLDFHSLVAIKSHPAVKKHFPEVKEKVLTTLYSVDYPCFMTSTDYRKQIAKAILSIYEQHVSLEELEESPPDEPKGAAASSFYSKMKTNSFSILQETRENTKAYEQLMREIKRKASKLVIE</sequence>
<dbReference type="EMBL" id="JXTI01000089">
    <property type="protein sequence ID" value="KWX12982.1"/>
    <property type="molecule type" value="Genomic_DNA"/>
</dbReference>
<reference evidence="1 2" key="1">
    <citation type="journal article" date="2015" name="Mol. Biochem. Parasitol.">
        <title>Identification of polymorphic genes for use in assemblage B genotyping assays through comparative genomics of multiple assemblage B Giardia duodenalis isolates.</title>
        <authorList>
            <person name="Wielinga C."/>
            <person name="Thompson R.C."/>
            <person name="Monis P."/>
            <person name="Ryan U."/>
        </authorList>
    </citation>
    <scope>NUCLEOTIDE SEQUENCE [LARGE SCALE GENOMIC DNA]</scope>
    <source>
        <strain evidence="1 2">BAH15c1</strain>
    </source>
</reference>
<evidence type="ECO:0000313" key="2">
    <source>
        <dbReference type="Proteomes" id="UP000070089"/>
    </source>
</evidence>
<dbReference type="OrthoDB" id="10249182at2759"/>
<gene>
    <name evidence="1" type="ORF">QR46_3017</name>
</gene>
<dbReference type="VEuPathDB" id="GiardiaDB:QR46_3017"/>
<dbReference type="Proteomes" id="UP000070089">
    <property type="component" value="Unassembled WGS sequence"/>
</dbReference>
<name>A0A132NTI9_GIAIN</name>
<proteinExistence type="predicted"/>